<dbReference type="EMBL" id="GEVM01023021">
    <property type="protein sequence ID" value="JAU82917.1"/>
    <property type="molecule type" value="Transcribed_RNA"/>
</dbReference>
<evidence type="ECO:0000256" key="1">
    <source>
        <dbReference type="ARBA" id="ARBA00022741"/>
    </source>
</evidence>
<dbReference type="GO" id="GO:0008353">
    <property type="term" value="F:RNA polymerase II CTD heptapeptide repeat kinase activity"/>
    <property type="evidence" value="ECO:0007669"/>
    <property type="project" value="TreeGrafter"/>
</dbReference>
<dbReference type="GO" id="GO:0032968">
    <property type="term" value="P:positive regulation of transcription elongation by RNA polymerase II"/>
    <property type="evidence" value="ECO:0007669"/>
    <property type="project" value="TreeGrafter"/>
</dbReference>
<dbReference type="InterPro" id="IPR011009">
    <property type="entry name" value="Kinase-like_dom_sf"/>
</dbReference>
<dbReference type="PANTHER" id="PTHR24056:SF384">
    <property type="entry name" value="PROTEIN KINASE SUPERFAMILY PROTEIN"/>
    <property type="match status" value="1"/>
</dbReference>
<keyword evidence="4" id="KW-0418">Kinase</keyword>
<gene>
    <name evidence="4" type="ORF">MP_TR25214_c0_g1_i1_g.73173</name>
</gene>
<dbReference type="GO" id="GO:0000307">
    <property type="term" value="C:cyclin-dependent protein kinase holoenzyme complex"/>
    <property type="evidence" value="ECO:0007669"/>
    <property type="project" value="TreeGrafter"/>
</dbReference>
<dbReference type="GO" id="GO:0005634">
    <property type="term" value="C:nucleus"/>
    <property type="evidence" value="ECO:0007669"/>
    <property type="project" value="TreeGrafter"/>
</dbReference>
<evidence type="ECO:0000256" key="2">
    <source>
        <dbReference type="ARBA" id="ARBA00022840"/>
    </source>
</evidence>
<proteinExistence type="predicted"/>
<dbReference type="AlphaFoldDB" id="A0A1J3ISH8"/>
<name>A0A1J3ISH8_NOCCA</name>
<dbReference type="PROSITE" id="PS50011">
    <property type="entry name" value="PROTEIN_KINASE_DOM"/>
    <property type="match status" value="1"/>
</dbReference>
<feature type="domain" description="Protein kinase" evidence="3">
    <location>
        <begin position="1"/>
        <end position="165"/>
    </location>
</feature>
<keyword evidence="4" id="KW-0808">Transferase</keyword>
<sequence length="165" mass="19200">MHLRKPFRRRVWFLQHDPRVLRVRAPSDRSCQEIVIGAEVRVPLSVFYGSELRLTDLVRRLLLELRSEFHYCVLRVRALQLTSRVVTLWYRAPELLLGATEYGPAIDLWSAGCILTKLFAGKPIMPGCTEVKQMHKIFKLRGSPSEDYWRRATLPLATREEGEKP</sequence>
<evidence type="ECO:0000259" key="3">
    <source>
        <dbReference type="PROSITE" id="PS50011"/>
    </source>
</evidence>
<dbReference type="InterPro" id="IPR050108">
    <property type="entry name" value="CDK"/>
</dbReference>
<organism evidence="4">
    <name type="scientific">Noccaea caerulescens</name>
    <name type="common">Alpine penny-cress</name>
    <name type="synonym">Thlaspi caerulescens</name>
    <dbReference type="NCBI Taxonomy" id="107243"/>
    <lineage>
        <taxon>Eukaryota</taxon>
        <taxon>Viridiplantae</taxon>
        <taxon>Streptophyta</taxon>
        <taxon>Embryophyta</taxon>
        <taxon>Tracheophyta</taxon>
        <taxon>Spermatophyta</taxon>
        <taxon>Magnoliopsida</taxon>
        <taxon>eudicotyledons</taxon>
        <taxon>Gunneridae</taxon>
        <taxon>Pentapetalae</taxon>
        <taxon>rosids</taxon>
        <taxon>malvids</taxon>
        <taxon>Brassicales</taxon>
        <taxon>Brassicaceae</taxon>
        <taxon>Coluteocarpeae</taxon>
        <taxon>Noccaea</taxon>
    </lineage>
</organism>
<evidence type="ECO:0000313" key="4">
    <source>
        <dbReference type="EMBL" id="JAU82917.1"/>
    </source>
</evidence>
<protein>
    <submittedName>
        <fullName evidence="4">Putative serine/threonine-protein kinase</fullName>
    </submittedName>
</protein>
<reference evidence="4" key="1">
    <citation type="submission" date="2016-07" db="EMBL/GenBank/DDBJ databases">
        <title>De novo transcriptome assembly of four accessions of the metal hyperaccumulator plant Noccaea caerulescens.</title>
        <authorList>
            <person name="Blande D."/>
            <person name="Halimaa P."/>
            <person name="Tervahauta A.I."/>
            <person name="Aarts M.G."/>
            <person name="Karenlampi S.O."/>
        </authorList>
    </citation>
    <scope>NUCLEOTIDE SEQUENCE</scope>
</reference>
<keyword evidence="1" id="KW-0547">Nucleotide-binding</keyword>
<dbReference type="SUPFAM" id="SSF56112">
    <property type="entry name" value="Protein kinase-like (PK-like)"/>
    <property type="match status" value="1"/>
</dbReference>
<dbReference type="Pfam" id="PF00069">
    <property type="entry name" value="Pkinase"/>
    <property type="match status" value="1"/>
</dbReference>
<accession>A0A1J3ISH8</accession>
<keyword evidence="2" id="KW-0067">ATP-binding</keyword>
<dbReference type="GO" id="GO:0005524">
    <property type="term" value="F:ATP binding"/>
    <property type="evidence" value="ECO:0007669"/>
    <property type="project" value="UniProtKB-KW"/>
</dbReference>
<dbReference type="Gene3D" id="1.10.510.10">
    <property type="entry name" value="Transferase(Phosphotransferase) domain 1"/>
    <property type="match status" value="1"/>
</dbReference>
<dbReference type="PANTHER" id="PTHR24056">
    <property type="entry name" value="CELL DIVISION PROTEIN KINASE"/>
    <property type="match status" value="1"/>
</dbReference>
<dbReference type="InterPro" id="IPR000719">
    <property type="entry name" value="Prot_kinase_dom"/>
</dbReference>